<proteinExistence type="predicted"/>
<accession>A0ABC8YXK9</accession>
<dbReference type="Proteomes" id="UP001497457">
    <property type="component" value="Chromosome 17b"/>
</dbReference>
<keyword evidence="6" id="KW-1185">Reference proteome</keyword>
<evidence type="ECO:0000313" key="6">
    <source>
        <dbReference type="Proteomes" id="UP001497457"/>
    </source>
</evidence>
<name>A0ABC8YXK9_9POAL</name>
<evidence type="ECO:0000259" key="4">
    <source>
        <dbReference type="PROSITE" id="PS51387"/>
    </source>
</evidence>
<feature type="chain" id="PRO_5044859338" description="FAD-binding PCMH-type domain-containing protein" evidence="3">
    <location>
        <begin position="30"/>
        <end position="549"/>
    </location>
</feature>
<comment type="cofactor">
    <cofactor evidence="1">
        <name>FAD</name>
        <dbReference type="ChEBI" id="CHEBI:57692"/>
    </cofactor>
</comment>
<gene>
    <name evidence="5" type="ORF">URODEC1_LOCUS39041</name>
</gene>
<feature type="region of interest" description="Disordered" evidence="2">
    <location>
        <begin position="515"/>
        <end position="549"/>
    </location>
</feature>
<dbReference type="EMBL" id="OZ075127">
    <property type="protein sequence ID" value="CAL4951655.1"/>
    <property type="molecule type" value="Genomic_DNA"/>
</dbReference>
<dbReference type="InterPro" id="IPR016166">
    <property type="entry name" value="FAD-bd_PCMH"/>
</dbReference>
<dbReference type="Gene3D" id="3.30.43.10">
    <property type="entry name" value="Uridine Diphospho-n-acetylenolpyruvylglucosamine Reductase, domain 2"/>
    <property type="match status" value="1"/>
</dbReference>
<dbReference type="InterPro" id="IPR016167">
    <property type="entry name" value="FAD-bd_PCMH_sub1"/>
</dbReference>
<dbReference type="InterPro" id="IPR036318">
    <property type="entry name" value="FAD-bd_PCMH-like_sf"/>
</dbReference>
<dbReference type="InterPro" id="IPR016169">
    <property type="entry name" value="FAD-bd_PCMH_sub2"/>
</dbReference>
<dbReference type="InterPro" id="IPR006094">
    <property type="entry name" value="Oxid_FAD_bind_N"/>
</dbReference>
<feature type="domain" description="FAD-binding PCMH-type" evidence="4">
    <location>
        <begin position="83"/>
        <end position="264"/>
    </location>
</feature>
<feature type="compositionally biased region" description="Basic and acidic residues" evidence="2">
    <location>
        <begin position="516"/>
        <end position="536"/>
    </location>
</feature>
<dbReference type="Gene3D" id="3.30.465.10">
    <property type="match status" value="1"/>
</dbReference>
<organism evidence="5 6">
    <name type="scientific">Urochloa decumbens</name>
    <dbReference type="NCBI Taxonomy" id="240449"/>
    <lineage>
        <taxon>Eukaryota</taxon>
        <taxon>Viridiplantae</taxon>
        <taxon>Streptophyta</taxon>
        <taxon>Embryophyta</taxon>
        <taxon>Tracheophyta</taxon>
        <taxon>Spermatophyta</taxon>
        <taxon>Magnoliopsida</taxon>
        <taxon>Liliopsida</taxon>
        <taxon>Poales</taxon>
        <taxon>Poaceae</taxon>
        <taxon>PACMAD clade</taxon>
        <taxon>Panicoideae</taxon>
        <taxon>Panicodae</taxon>
        <taxon>Paniceae</taxon>
        <taxon>Melinidinae</taxon>
        <taxon>Urochloa</taxon>
    </lineage>
</organism>
<keyword evidence="3" id="KW-0732">Signal</keyword>
<reference evidence="5 6" key="2">
    <citation type="submission" date="2024-10" db="EMBL/GenBank/DDBJ databases">
        <authorList>
            <person name="Ryan C."/>
        </authorList>
    </citation>
    <scope>NUCLEOTIDE SEQUENCE [LARGE SCALE GENOMIC DNA]</scope>
</reference>
<sequence length="549" mass="59484">MDVIKANMAFRGLALALLVLISRFSSCYLLPPPSSYGFVQCLTENIPSELIFTPGSSNFTAVLVSTIRNSRFLPLANDTTTERLRRPICVVTVTDASHVQAAVRCGRATGVRLRVRSGGHDYEGLSYRSARPAEEAFAVVDMAGLRAITFTTDGGERWAWVDSGATVGELYHAIGKRNAGLAFPAGVCPTLGVGGHFSGGGIGSMMRKYGLSVDNVVDAKVVDANGDLLGSREAMGEDLFWAIRGGGGESFGVVVSWKVRLVKVPSTVTVLRITRTVAQGAVDAVTKWQHVAPTLPDGVNMEVLVQGQQAVFQSLYLGTCHHILPTIVSRLPELNATAADCKEMTWLESTAFMNFGDTNTTALLDRSTGLNFFKNKSDYVRRAIAKRVWLEIFTNWLAMNGSGQLILEPHGGFVGAVPAGATPYPHRSGVLYNIQYVASWSAGGDDSSSAAAMNWIDGLYDFMGQHVTKSPREAYVNFRDLDIGQNTVVNDVSTFHSGKVWGHKYFEVLRQQQLPEARDGEGEGGSDRLLQERTEHPATAPKQLTEESN</sequence>
<evidence type="ECO:0000256" key="3">
    <source>
        <dbReference type="SAM" id="SignalP"/>
    </source>
</evidence>
<reference evidence="6" key="1">
    <citation type="submission" date="2024-06" db="EMBL/GenBank/DDBJ databases">
        <authorList>
            <person name="Ryan C."/>
        </authorList>
    </citation>
    <scope>NUCLEOTIDE SEQUENCE [LARGE SCALE GENOMIC DNA]</scope>
</reference>
<dbReference type="Gene3D" id="3.40.462.20">
    <property type="match status" value="1"/>
</dbReference>
<protein>
    <recommendedName>
        <fullName evidence="4">FAD-binding PCMH-type domain-containing protein</fullName>
    </recommendedName>
</protein>
<dbReference type="PANTHER" id="PTHR32448">
    <property type="entry name" value="OS08G0158400 PROTEIN"/>
    <property type="match status" value="1"/>
</dbReference>
<dbReference type="AlphaFoldDB" id="A0ABC8YXK9"/>
<dbReference type="PROSITE" id="PS51387">
    <property type="entry name" value="FAD_PCMH"/>
    <property type="match status" value="1"/>
</dbReference>
<evidence type="ECO:0000256" key="1">
    <source>
        <dbReference type="ARBA" id="ARBA00001974"/>
    </source>
</evidence>
<feature type="signal peptide" evidence="3">
    <location>
        <begin position="1"/>
        <end position="29"/>
    </location>
</feature>
<dbReference type="SUPFAM" id="SSF56176">
    <property type="entry name" value="FAD-binding/transporter-associated domain-like"/>
    <property type="match status" value="1"/>
</dbReference>
<evidence type="ECO:0000256" key="2">
    <source>
        <dbReference type="SAM" id="MobiDB-lite"/>
    </source>
</evidence>
<dbReference type="Pfam" id="PF01565">
    <property type="entry name" value="FAD_binding_4"/>
    <property type="match status" value="1"/>
</dbReference>
<evidence type="ECO:0000313" key="5">
    <source>
        <dbReference type="EMBL" id="CAL4951655.1"/>
    </source>
</evidence>
<dbReference type="GO" id="GO:0016491">
    <property type="term" value="F:oxidoreductase activity"/>
    <property type="evidence" value="ECO:0007669"/>
    <property type="project" value="UniProtKB-ARBA"/>
</dbReference>